<dbReference type="Proteomes" id="UP000292958">
    <property type="component" value="Unassembled WGS sequence"/>
</dbReference>
<comment type="caution">
    <text evidence="1">The sequence shown here is derived from an EMBL/GenBank/DDBJ whole genome shotgun (WGS) entry which is preliminary data.</text>
</comment>
<gene>
    <name evidence="1" type="ORF">BDD14_5841</name>
</gene>
<reference evidence="1 2" key="1">
    <citation type="submission" date="2019-02" db="EMBL/GenBank/DDBJ databases">
        <title>Genomic Encyclopedia of Archaeal and Bacterial Type Strains, Phase II (KMG-II): from individual species to whole genera.</title>
        <authorList>
            <person name="Goeker M."/>
        </authorList>
    </citation>
    <scope>NUCLEOTIDE SEQUENCE [LARGE SCALE GENOMIC DNA]</scope>
    <source>
        <strain evidence="1 2">DSM 18101</strain>
    </source>
</reference>
<keyword evidence="2" id="KW-1185">Reference proteome</keyword>
<name>A0A4Q7YEE7_9BACT</name>
<dbReference type="AlphaFoldDB" id="A0A4Q7YEE7"/>
<accession>A0A4Q7YEE7</accession>
<evidence type="ECO:0000313" key="2">
    <source>
        <dbReference type="Proteomes" id="UP000292958"/>
    </source>
</evidence>
<sequence>MRIIKSALSRWRAAPLLAELFAEIGYEATTMEWCRRAKGISALNYWSAFKAGHSPRATGKFNAELGSIVWIILSP</sequence>
<protein>
    <submittedName>
        <fullName evidence="1">Uncharacterized protein</fullName>
    </submittedName>
</protein>
<evidence type="ECO:0000313" key="1">
    <source>
        <dbReference type="EMBL" id="RZU35742.1"/>
    </source>
</evidence>
<proteinExistence type="predicted"/>
<organism evidence="1 2">
    <name type="scientific">Edaphobacter modestus</name>
    <dbReference type="NCBI Taxonomy" id="388466"/>
    <lineage>
        <taxon>Bacteria</taxon>
        <taxon>Pseudomonadati</taxon>
        <taxon>Acidobacteriota</taxon>
        <taxon>Terriglobia</taxon>
        <taxon>Terriglobales</taxon>
        <taxon>Acidobacteriaceae</taxon>
        <taxon>Edaphobacter</taxon>
    </lineage>
</organism>
<dbReference type="EMBL" id="SHKW01000002">
    <property type="protein sequence ID" value="RZU35742.1"/>
    <property type="molecule type" value="Genomic_DNA"/>
</dbReference>